<dbReference type="GO" id="GO:0003676">
    <property type="term" value="F:nucleic acid binding"/>
    <property type="evidence" value="ECO:0007669"/>
    <property type="project" value="InterPro"/>
</dbReference>
<dbReference type="PANTHER" id="PTHR33050:SF7">
    <property type="entry name" value="RIBONUCLEASE H"/>
    <property type="match status" value="1"/>
</dbReference>
<dbReference type="Gene3D" id="3.30.420.10">
    <property type="entry name" value="Ribonuclease H-like superfamily/Ribonuclease H"/>
    <property type="match status" value="1"/>
</dbReference>
<sequence length="422" mass="48273">MTVTLTDRRRDTVMSECVKLHKCTNAKIRDVARVTGLMVASFSAVEYGKLFYRSLERSKIRSLRASSGDFDAFMVVNSDMKSDLLWWIENVSSQQRKIDHGQCDLTIYSDASMSGWGAVMNDTHIGGRWSNSESENHINYLELLACFFALKSFCKLHSGIYVKIMMDNTTAVSYVNNMGGITSLKLDRLAKDLWLWCIERNIWISASHIPGETNVCADHKSRKFDDQLEWMLDPKVFKLISDRFGEPEIDLFASRLNKQTPNYCSWKPDPEAMYVNAFSVDWSKFYGYLNPPFSLLGKCVKKVRDDNAECIVVAPLWPTQTWFPQLLELLVENPVILPRDDNLLMQPDQDVCHPLIKTLTLMACRVSGVSCRNEEFLQRQPLSSWHLGAQGPKNNMIHSIKGGFSTVIKGRLIHFFRLLRTA</sequence>
<gene>
    <name evidence="1" type="ORF">FSP39_008013</name>
</gene>
<dbReference type="InterPro" id="IPR052055">
    <property type="entry name" value="Hepadnavirus_pol/RT"/>
</dbReference>
<dbReference type="AlphaFoldDB" id="A0AA89BKE6"/>
<organism evidence="1 2">
    <name type="scientific">Pinctada imbricata</name>
    <name type="common">Atlantic pearl-oyster</name>
    <name type="synonym">Pinctada martensii</name>
    <dbReference type="NCBI Taxonomy" id="66713"/>
    <lineage>
        <taxon>Eukaryota</taxon>
        <taxon>Metazoa</taxon>
        <taxon>Spiralia</taxon>
        <taxon>Lophotrochozoa</taxon>
        <taxon>Mollusca</taxon>
        <taxon>Bivalvia</taxon>
        <taxon>Autobranchia</taxon>
        <taxon>Pteriomorphia</taxon>
        <taxon>Pterioida</taxon>
        <taxon>Pterioidea</taxon>
        <taxon>Pteriidae</taxon>
        <taxon>Pinctada</taxon>
    </lineage>
</organism>
<dbReference type="Proteomes" id="UP001186944">
    <property type="component" value="Unassembled WGS sequence"/>
</dbReference>
<dbReference type="InterPro" id="IPR012337">
    <property type="entry name" value="RNaseH-like_sf"/>
</dbReference>
<protein>
    <submittedName>
        <fullName evidence="1">Uncharacterized protein</fullName>
    </submittedName>
</protein>
<accession>A0AA89BKE6</accession>
<evidence type="ECO:0000313" key="1">
    <source>
        <dbReference type="EMBL" id="KAK3085738.1"/>
    </source>
</evidence>
<name>A0AA89BKE6_PINIB</name>
<reference evidence="1" key="1">
    <citation type="submission" date="2019-08" db="EMBL/GenBank/DDBJ databases">
        <title>The improved chromosome-level genome for the pearl oyster Pinctada fucata martensii using PacBio sequencing and Hi-C.</title>
        <authorList>
            <person name="Zheng Z."/>
        </authorList>
    </citation>
    <scope>NUCLEOTIDE SEQUENCE</scope>
    <source>
        <strain evidence="1">ZZ-2019</strain>
        <tissue evidence="1">Adductor muscle</tissue>
    </source>
</reference>
<dbReference type="InterPro" id="IPR036397">
    <property type="entry name" value="RNaseH_sf"/>
</dbReference>
<dbReference type="CDD" id="cd09275">
    <property type="entry name" value="RNase_HI_RT_DIRS1"/>
    <property type="match status" value="1"/>
</dbReference>
<comment type="caution">
    <text evidence="1">The sequence shown here is derived from an EMBL/GenBank/DDBJ whole genome shotgun (WGS) entry which is preliminary data.</text>
</comment>
<dbReference type="PANTHER" id="PTHR33050">
    <property type="entry name" value="REVERSE TRANSCRIPTASE DOMAIN-CONTAINING PROTEIN"/>
    <property type="match status" value="1"/>
</dbReference>
<proteinExistence type="predicted"/>
<dbReference type="EMBL" id="VSWD01000012">
    <property type="protein sequence ID" value="KAK3085738.1"/>
    <property type="molecule type" value="Genomic_DNA"/>
</dbReference>
<keyword evidence="2" id="KW-1185">Reference proteome</keyword>
<evidence type="ECO:0000313" key="2">
    <source>
        <dbReference type="Proteomes" id="UP001186944"/>
    </source>
</evidence>
<dbReference type="SUPFAM" id="SSF53098">
    <property type="entry name" value="Ribonuclease H-like"/>
    <property type="match status" value="1"/>
</dbReference>